<proteinExistence type="inferred from homology"/>
<organism evidence="13 14">
    <name type="scientific">Aquiflexum balticum DSM 16537</name>
    <dbReference type="NCBI Taxonomy" id="758820"/>
    <lineage>
        <taxon>Bacteria</taxon>
        <taxon>Pseudomonadati</taxon>
        <taxon>Bacteroidota</taxon>
        <taxon>Cytophagia</taxon>
        <taxon>Cytophagales</taxon>
        <taxon>Cyclobacteriaceae</taxon>
        <taxon>Aquiflexum</taxon>
    </lineage>
</organism>
<dbReference type="EC" id="2.4.1.227" evidence="10"/>
<evidence type="ECO:0000256" key="6">
    <source>
        <dbReference type="ARBA" id="ARBA00022984"/>
    </source>
</evidence>
<dbReference type="InterPro" id="IPR004276">
    <property type="entry name" value="GlycoTrans_28_N"/>
</dbReference>
<feature type="binding site" evidence="10">
    <location>
        <begin position="277"/>
        <end position="282"/>
    </location>
    <ligand>
        <name>UDP-N-acetyl-alpha-D-glucosamine</name>
        <dbReference type="ChEBI" id="CHEBI:57705"/>
    </ligand>
</feature>
<keyword evidence="5 10" id="KW-0133">Cell shape</keyword>
<evidence type="ECO:0000259" key="12">
    <source>
        <dbReference type="Pfam" id="PF04101"/>
    </source>
</evidence>
<dbReference type="InterPro" id="IPR007235">
    <property type="entry name" value="Glyco_trans_28_C"/>
</dbReference>
<keyword evidence="8 10" id="KW-0131">Cell cycle</keyword>
<evidence type="ECO:0000256" key="4">
    <source>
        <dbReference type="ARBA" id="ARBA00022679"/>
    </source>
</evidence>
<dbReference type="Gene3D" id="3.40.50.2000">
    <property type="entry name" value="Glycogen Phosphorylase B"/>
    <property type="match status" value="2"/>
</dbReference>
<keyword evidence="1 10" id="KW-1003">Cell membrane</keyword>
<dbReference type="GO" id="GO:0071555">
    <property type="term" value="P:cell wall organization"/>
    <property type="evidence" value="ECO:0007669"/>
    <property type="project" value="UniProtKB-KW"/>
</dbReference>
<dbReference type="RefSeq" id="WP_262483141.1">
    <property type="nucleotide sequence ID" value="NZ_LT838813.1"/>
</dbReference>
<sequence length="370" mass="40526">MKNTETPYRIMISGGGTGGHIYPAIAIANAWREKHPDSEILFVGAEGKMEMQKVPEAGYKIVGLRVAGLQRSLSLSNLSFPFKLIASLNKSKKLLKEFTPNAVVGVGGYASGPLLYAAQGKGIPTMIQEQNSYAGLTNKLLAKRAKKICVAYPGMEKFFSKESIQYTGNPVRKDILNLEGKREKAFQHFGLVKDRKVLLILGGSLGARTINHAVLADMEAFEKDGYQLLWQSGKFYFQECLEKVKMSGLKHIHVKEFIREMDLAYAAADMVVSRAGALSVSELSLVGKPVVFIPSPNVAEDHQTKNAMAYVSKDAAIMLKDAEAVGKLKSVVDMILDDSVKVKSLGINMHKLAKPRAAEEIVEVLERILA</sequence>
<feature type="binding site" evidence="10">
    <location>
        <position position="303"/>
    </location>
    <ligand>
        <name>UDP-N-acetyl-alpha-D-glucosamine</name>
        <dbReference type="ChEBI" id="CHEBI:57705"/>
    </ligand>
</feature>
<dbReference type="GO" id="GO:0051301">
    <property type="term" value="P:cell division"/>
    <property type="evidence" value="ECO:0007669"/>
    <property type="project" value="UniProtKB-KW"/>
</dbReference>
<feature type="binding site" evidence="10">
    <location>
        <position position="172"/>
    </location>
    <ligand>
        <name>UDP-N-acetyl-alpha-D-glucosamine</name>
        <dbReference type="ChEBI" id="CHEBI:57705"/>
    </ligand>
</feature>
<dbReference type="STRING" id="758820.SAMN00777080_0212"/>
<protein>
    <recommendedName>
        <fullName evidence="10">UDP-N-acetylglucosamine--N-acetylmuramyl-(pentapeptide) pyrophosphoryl-undecaprenol N-acetylglucosamine transferase</fullName>
        <ecNumber evidence="10">2.4.1.227</ecNumber>
    </recommendedName>
    <alternativeName>
        <fullName evidence="10">Undecaprenyl-PP-MurNAc-pentapeptide-UDPGlcNAc GlcNAc transferase</fullName>
    </alternativeName>
</protein>
<evidence type="ECO:0000256" key="9">
    <source>
        <dbReference type="ARBA" id="ARBA00023316"/>
    </source>
</evidence>
<dbReference type="UniPathway" id="UPA00219"/>
<dbReference type="PANTHER" id="PTHR21015:SF22">
    <property type="entry name" value="GLYCOSYLTRANSFERASE"/>
    <property type="match status" value="1"/>
</dbReference>
<name>A0A1W2GZ50_9BACT</name>
<feature type="binding site" evidence="10">
    <location>
        <position position="131"/>
    </location>
    <ligand>
        <name>UDP-N-acetyl-alpha-D-glucosamine</name>
        <dbReference type="ChEBI" id="CHEBI:57705"/>
    </ligand>
</feature>
<comment type="pathway">
    <text evidence="10">Cell wall biogenesis; peptidoglycan biosynthesis.</text>
</comment>
<feature type="binding site" evidence="10">
    <location>
        <position position="204"/>
    </location>
    <ligand>
        <name>UDP-N-acetyl-alpha-D-glucosamine</name>
        <dbReference type="ChEBI" id="CHEBI:57705"/>
    </ligand>
</feature>
<evidence type="ECO:0000256" key="1">
    <source>
        <dbReference type="ARBA" id="ARBA00022475"/>
    </source>
</evidence>
<comment type="catalytic activity">
    <reaction evidence="10">
        <text>di-trans,octa-cis-undecaprenyl diphospho-N-acetyl-alpha-D-muramoyl-L-alanyl-D-glutamyl-meso-2,6-diaminopimeloyl-D-alanyl-D-alanine + UDP-N-acetyl-alpha-D-glucosamine = di-trans,octa-cis-undecaprenyl diphospho-[N-acetyl-alpha-D-glucosaminyl-(1-&gt;4)]-N-acetyl-alpha-D-muramoyl-L-alanyl-D-glutamyl-meso-2,6-diaminopimeloyl-D-alanyl-D-alanine + UDP + H(+)</text>
        <dbReference type="Rhea" id="RHEA:31227"/>
        <dbReference type="ChEBI" id="CHEBI:15378"/>
        <dbReference type="ChEBI" id="CHEBI:57705"/>
        <dbReference type="ChEBI" id="CHEBI:58223"/>
        <dbReference type="ChEBI" id="CHEBI:61387"/>
        <dbReference type="ChEBI" id="CHEBI:61388"/>
        <dbReference type="EC" id="2.4.1.227"/>
    </reaction>
</comment>
<gene>
    <name evidence="10" type="primary">murG</name>
    <name evidence="13" type="ORF">SAMN00777080_0212</name>
</gene>
<comment type="subcellular location">
    <subcellularLocation>
        <location evidence="10">Cell membrane</location>
        <topology evidence="10">Peripheral membrane protein</topology>
        <orientation evidence="10">Cytoplasmic side</orientation>
    </subcellularLocation>
</comment>
<reference evidence="14" key="1">
    <citation type="submission" date="2017-04" db="EMBL/GenBank/DDBJ databases">
        <authorList>
            <person name="Varghese N."/>
            <person name="Submissions S."/>
        </authorList>
    </citation>
    <scope>NUCLEOTIDE SEQUENCE [LARGE SCALE GENOMIC DNA]</scope>
    <source>
        <strain evidence="14">DSM 16537</strain>
    </source>
</reference>
<evidence type="ECO:0000256" key="8">
    <source>
        <dbReference type="ARBA" id="ARBA00023306"/>
    </source>
</evidence>
<dbReference type="GO" id="GO:0008360">
    <property type="term" value="P:regulation of cell shape"/>
    <property type="evidence" value="ECO:0007669"/>
    <property type="project" value="UniProtKB-KW"/>
</dbReference>
<evidence type="ECO:0000256" key="3">
    <source>
        <dbReference type="ARBA" id="ARBA00022676"/>
    </source>
</evidence>
<feature type="domain" description="Glycosyltransferase family 28 N-terminal" evidence="11">
    <location>
        <begin position="10"/>
        <end position="149"/>
    </location>
</feature>
<keyword evidence="3 10" id="KW-0328">Glycosyltransferase</keyword>
<comment type="similarity">
    <text evidence="10">Belongs to the glycosyltransferase 28 family. MurG subfamily.</text>
</comment>
<feature type="domain" description="Glycosyl transferase family 28 C-terminal" evidence="12">
    <location>
        <begin position="197"/>
        <end position="358"/>
    </location>
</feature>
<comment type="function">
    <text evidence="10">Cell wall formation. Catalyzes the transfer of a GlcNAc subunit on undecaprenyl-pyrophosphoryl-MurNAc-pentapeptide (lipid intermediate I) to form undecaprenyl-pyrophosphoryl-MurNAc-(pentapeptide)GlcNAc (lipid intermediate II).</text>
</comment>
<evidence type="ECO:0000259" key="11">
    <source>
        <dbReference type="Pfam" id="PF03033"/>
    </source>
</evidence>
<dbReference type="HAMAP" id="MF_00033">
    <property type="entry name" value="MurG"/>
    <property type="match status" value="1"/>
</dbReference>
<evidence type="ECO:0000256" key="2">
    <source>
        <dbReference type="ARBA" id="ARBA00022618"/>
    </source>
</evidence>
<dbReference type="AlphaFoldDB" id="A0A1W2GZ50"/>
<keyword evidence="9 10" id="KW-0961">Cell wall biogenesis/degradation</keyword>
<evidence type="ECO:0000256" key="7">
    <source>
        <dbReference type="ARBA" id="ARBA00023136"/>
    </source>
</evidence>
<dbReference type="SUPFAM" id="SSF53756">
    <property type="entry name" value="UDP-Glycosyltransferase/glycogen phosphorylase"/>
    <property type="match status" value="1"/>
</dbReference>
<keyword evidence="7 10" id="KW-0472">Membrane</keyword>
<dbReference type="GO" id="GO:0009252">
    <property type="term" value="P:peptidoglycan biosynthetic process"/>
    <property type="evidence" value="ECO:0007669"/>
    <property type="project" value="UniProtKB-UniRule"/>
</dbReference>
<dbReference type="Proteomes" id="UP000192333">
    <property type="component" value="Chromosome I"/>
</dbReference>
<dbReference type="GO" id="GO:0051991">
    <property type="term" value="F:UDP-N-acetyl-D-glucosamine:N-acetylmuramoyl-L-alanyl-D-glutamyl-meso-2,6-diaminopimelyl-D-alanyl-D-alanine-diphosphoundecaprenol 4-beta-N-acetylglucosaminlytransferase activity"/>
    <property type="evidence" value="ECO:0007669"/>
    <property type="project" value="RHEA"/>
</dbReference>
<dbReference type="Pfam" id="PF04101">
    <property type="entry name" value="Glyco_tran_28_C"/>
    <property type="match status" value="1"/>
</dbReference>
<evidence type="ECO:0000313" key="14">
    <source>
        <dbReference type="Proteomes" id="UP000192333"/>
    </source>
</evidence>
<feature type="binding site" evidence="10">
    <location>
        <position position="258"/>
    </location>
    <ligand>
        <name>UDP-N-acetyl-alpha-D-glucosamine</name>
        <dbReference type="ChEBI" id="CHEBI:57705"/>
    </ligand>
</feature>
<dbReference type="InterPro" id="IPR006009">
    <property type="entry name" value="GlcNAc_MurG"/>
</dbReference>
<evidence type="ECO:0000256" key="10">
    <source>
        <dbReference type="HAMAP-Rule" id="MF_00033"/>
    </source>
</evidence>
<keyword evidence="6 10" id="KW-0573">Peptidoglycan synthesis</keyword>
<dbReference type="PANTHER" id="PTHR21015">
    <property type="entry name" value="UDP-N-ACETYLGLUCOSAMINE--N-ACETYLMURAMYL-(PENTAPEPTIDE) PYROPHOSPHORYL-UNDECAPRENOL N-ACETYLGLUCOSAMINE TRANSFERASE 1"/>
    <property type="match status" value="1"/>
</dbReference>
<evidence type="ECO:0000256" key="5">
    <source>
        <dbReference type="ARBA" id="ARBA00022960"/>
    </source>
</evidence>
<keyword evidence="14" id="KW-1185">Reference proteome</keyword>
<keyword evidence="2 10" id="KW-0132">Cell division</keyword>
<evidence type="ECO:0000313" key="13">
    <source>
        <dbReference type="EMBL" id="SMD41682.1"/>
    </source>
</evidence>
<keyword evidence="4 10" id="KW-0808">Transferase</keyword>
<dbReference type="NCBIfam" id="TIGR01133">
    <property type="entry name" value="murG"/>
    <property type="match status" value="1"/>
</dbReference>
<dbReference type="GO" id="GO:0050511">
    <property type="term" value="F:undecaprenyldiphospho-muramoylpentapeptide beta-N-acetylglucosaminyltransferase activity"/>
    <property type="evidence" value="ECO:0007669"/>
    <property type="project" value="UniProtKB-UniRule"/>
</dbReference>
<dbReference type="EMBL" id="LT838813">
    <property type="protein sequence ID" value="SMD41682.1"/>
    <property type="molecule type" value="Genomic_DNA"/>
</dbReference>
<dbReference type="CDD" id="cd03785">
    <property type="entry name" value="GT28_MurG"/>
    <property type="match status" value="1"/>
</dbReference>
<dbReference type="Pfam" id="PF03033">
    <property type="entry name" value="Glyco_transf_28"/>
    <property type="match status" value="1"/>
</dbReference>
<dbReference type="GO" id="GO:0005975">
    <property type="term" value="P:carbohydrate metabolic process"/>
    <property type="evidence" value="ECO:0007669"/>
    <property type="project" value="InterPro"/>
</dbReference>
<accession>A0A1W2GZ50</accession>
<dbReference type="GO" id="GO:0005886">
    <property type="term" value="C:plasma membrane"/>
    <property type="evidence" value="ECO:0007669"/>
    <property type="project" value="UniProtKB-SubCell"/>
</dbReference>
<feature type="binding site" evidence="10">
    <location>
        <begin position="17"/>
        <end position="19"/>
    </location>
    <ligand>
        <name>UDP-N-acetyl-alpha-D-glucosamine</name>
        <dbReference type="ChEBI" id="CHEBI:57705"/>
    </ligand>
</feature>